<dbReference type="SUPFAM" id="SSF46689">
    <property type="entry name" value="Homeodomain-like"/>
    <property type="match status" value="2"/>
</dbReference>
<evidence type="ECO:0000313" key="4">
    <source>
        <dbReference type="EMBL" id="MBB3925715.1"/>
    </source>
</evidence>
<evidence type="ECO:0000313" key="5">
    <source>
        <dbReference type="Proteomes" id="UP000571950"/>
    </source>
</evidence>
<dbReference type="AlphaFoldDB" id="A0A7W6BF01"/>
<dbReference type="Gene3D" id="1.10.357.10">
    <property type="entry name" value="Tetracycline Repressor, domain 2"/>
    <property type="match status" value="2"/>
</dbReference>
<keyword evidence="1 2" id="KW-0238">DNA-binding</keyword>
<evidence type="ECO:0000256" key="1">
    <source>
        <dbReference type="ARBA" id="ARBA00023125"/>
    </source>
</evidence>
<dbReference type="GO" id="GO:0000976">
    <property type="term" value="F:transcription cis-regulatory region binding"/>
    <property type="evidence" value="ECO:0007669"/>
    <property type="project" value="TreeGrafter"/>
</dbReference>
<dbReference type="InterPro" id="IPR041583">
    <property type="entry name" value="TetR_C_31"/>
</dbReference>
<gene>
    <name evidence="4" type="ORF">GGR43_001430</name>
</gene>
<protein>
    <submittedName>
        <fullName evidence="4">AcrR family transcriptional regulator</fullName>
    </submittedName>
</protein>
<dbReference type="Proteomes" id="UP000571950">
    <property type="component" value="Unassembled WGS sequence"/>
</dbReference>
<dbReference type="Pfam" id="PF17940">
    <property type="entry name" value="TetR_C_31"/>
    <property type="match status" value="2"/>
</dbReference>
<dbReference type="InterPro" id="IPR009057">
    <property type="entry name" value="Homeodomain-like_sf"/>
</dbReference>
<proteinExistence type="predicted"/>
<dbReference type="PROSITE" id="PS50977">
    <property type="entry name" value="HTH_TETR_2"/>
    <property type="match status" value="1"/>
</dbReference>
<dbReference type="EMBL" id="JACIDT010000004">
    <property type="protein sequence ID" value="MBB3925715.1"/>
    <property type="molecule type" value="Genomic_DNA"/>
</dbReference>
<dbReference type="InterPro" id="IPR001647">
    <property type="entry name" value="HTH_TetR"/>
</dbReference>
<dbReference type="PANTHER" id="PTHR30055">
    <property type="entry name" value="HTH-TYPE TRANSCRIPTIONAL REGULATOR RUTR"/>
    <property type="match status" value="1"/>
</dbReference>
<dbReference type="GO" id="GO:0003700">
    <property type="term" value="F:DNA-binding transcription factor activity"/>
    <property type="evidence" value="ECO:0007669"/>
    <property type="project" value="TreeGrafter"/>
</dbReference>
<feature type="DNA-binding region" description="H-T-H motif" evidence="2">
    <location>
        <begin position="239"/>
        <end position="258"/>
    </location>
</feature>
<name>A0A7W6BF01_9SPHN</name>
<evidence type="ECO:0000259" key="3">
    <source>
        <dbReference type="PROSITE" id="PS50977"/>
    </source>
</evidence>
<feature type="domain" description="HTH tetR-type" evidence="3">
    <location>
        <begin position="216"/>
        <end position="276"/>
    </location>
</feature>
<comment type="caution">
    <text evidence="4">The sequence shown here is derived from an EMBL/GenBank/DDBJ whole genome shotgun (WGS) entry which is preliminary data.</text>
</comment>
<dbReference type="PANTHER" id="PTHR30055:SF219">
    <property type="entry name" value="TRANSCRIPTIONAL REGULATORY PROTEIN"/>
    <property type="match status" value="1"/>
</dbReference>
<dbReference type="RefSeq" id="WP_188071275.1">
    <property type="nucleotide sequence ID" value="NZ_BSPS01000025.1"/>
</dbReference>
<keyword evidence="5" id="KW-1185">Reference proteome</keyword>
<dbReference type="InterPro" id="IPR050109">
    <property type="entry name" value="HTH-type_TetR-like_transc_reg"/>
</dbReference>
<evidence type="ECO:0000256" key="2">
    <source>
        <dbReference type="PROSITE-ProRule" id="PRU00335"/>
    </source>
</evidence>
<reference evidence="4 5" key="1">
    <citation type="submission" date="2020-08" db="EMBL/GenBank/DDBJ databases">
        <title>Genomic Encyclopedia of Type Strains, Phase IV (KMG-IV): sequencing the most valuable type-strain genomes for metagenomic binning, comparative biology and taxonomic classification.</title>
        <authorList>
            <person name="Goeker M."/>
        </authorList>
    </citation>
    <scope>NUCLEOTIDE SEQUENCE [LARGE SCALE GENOMIC DNA]</scope>
    <source>
        <strain evidence="4 5">DSM 26189</strain>
    </source>
</reference>
<accession>A0A7W6BF01</accession>
<sequence>MNARAPRQSRSIETRGRIAAAAIRVLADHGLAGLTHRLVAKEAQVSPALTTYHHATKFDIIAESSNFILLTYLAGLRRVRDRCLTEPSSAQSLGEFSSRLVANVALRHRASAIAWAEIMLDAARHEETGALARDWFAELLSIWSDIARIKGMDDPREEARGAIDLVIGLYFMTIALGLSEAEVNAVLRDGGDPMLHWRREAPPARAVPKARTGKSERTRDQIVATTIALLVAEGPATVSFRSVAAAAGLTTSALRYYFEDIGVLLAAAQVRLFDDCKARYRAMMQDIGTSDATEKSTAQLTAAIFIREATEFGKSNLANYTVWIEASRRPEIRAMIWNSIADMCAGWNRLLTKLLGRPAPRAALAAQALFIGKLVRILASGSRTACLAQVPDEFARDLSLSRLAAFDG</sequence>
<organism evidence="4 5">
    <name type="scientific">Sphingobium jiangsuense</name>
    <dbReference type="NCBI Taxonomy" id="870476"/>
    <lineage>
        <taxon>Bacteria</taxon>
        <taxon>Pseudomonadati</taxon>
        <taxon>Pseudomonadota</taxon>
        <taxon>Alphaproteobacteria</taxon>
        <taxon>Sphingomonadales</taxon>
        <taxon>Sphingomonadaceae</taxon>
        <taxon>Sphingobium</taxon>
    </lineage>
</organism>